<organism evidence="7 8">
    <name type="scientific">Steroidobacter gossypii</name>
    <dbReference type="NCBI Taxonomy" id="2805490"/>
    <lineage>
        <taxon>Bacteria</taxon>
        <taxon>Pseudomonadati</taxon>
        <taxon>Pseudomonadota</taxon>
        <taxon>Gammaproteobacteria</taxon>
        <taxon>Steroidobacterales</taxon>
        <taxon>Steroidobacteraceae</taxon>
        <taxon>Steroidobacter</taxon>
    </lineage>
</organism>
<evidence type="ECO:0000313" key="8">
    <source>
        <dbReference type="Proteomes" id="UP000661077"/>
    </source>
</evidence>
<dbReference type="Gene3D" id="3.90.1150.10">
    <property type="entry name" value="Aspartate Aminotransferase, domain 1"/>
    <property type="match status" value="1"/>
</dbReference>
<dbReference type="PANTHER" id="PTHR11986">
    <property type="entry name" value="AMINOTRANSFERASE CLASS III"/>
    <property type="match status" value="1"/>
</dbReference>
<keyword evidence="8" id="KW-1185">Reference proteome</keyword>
<dbReference type="Pfam" id="PF00202">
    <property type="entry name" value="Aminotran_3"/>
    <property type="match status" value="1"/>
</dbReference>
<dbReference type="Proteomes" id="UP000661077">
    <property type="component" value="Unassembled WGS sequence"/>
</dbReference>
<evidence type="ECO:0000313" key="7">
    <source>
        <dbReference type="EMBL" id="MBM0106696.1"/>
    </source>
</evidence>
<reference evidence="7 8" key="1">
    <citation type="journal article" date="2021" name="Int. J. Syst. Evol. Microbiol.">
        <title>Steroidobacter gossypii sp. nov., isolated from soil of cotton cropping field.</title>
        <authorList>
            <person name="Huang R."/>
            <person name="Yang S."/>
            <person name="Zhen C."/>
            <person name="Liu W."/>
        </authorList>
    </citation>
    <scope>NUCLEOTIDE SEQUENCE [LARGE SCALE GENOMIC DNA]</scope>
    <source>
        <strain evidence="7 8">S1-65</strain>
    </source>
</reference>
<dbReference type="Gene3D" id="3.40.640.10">
    <property type="entry name" value="Type I PLP-dependent aspartate aminotransferase-like (Major domain)"/>
    <property type="match status" value="1"/>
</dbReference>
<evidence type="ECO:0000256" key="4">
    <source>
        <dbReference type="ARBA" id="ARBA00022679"/>
    </source>
</evidence>
<evidence type="ECO:0000256" key="5">
    <source>
        <dbReference type="ARBA" id="ARBA00022898"/>
    </source>
</evidence>
<keyword evidence="4 7" id="KW-0808">Transferase</keyword>
<evidence type="ECO:0000256" key="1">
    <source>
        <dbReference type="ARBA" id="ARBA00001933"/>
    </source>
</evidence>
<evidence type="ECO:0000256" key="6">
    <source>
        <dbReference type="RuleBase" id="RU003560"/>
    </source>
</evidence>
<dbReference type="CDD" id="cd00610">
    <property type="entry name" value="OAT_like"/>
    <property type="match status" value="1"/>
</dbReference>
<dbReference type="PROSITE" id="PS00600">
    <property type="entry name" value="AA_TRANSFER_CLASS_3"/>
    <property type="match status" value="1"/>
</dbReference>
<name>A0ABS1X0C1_9GAMM</name>
<protein>
    <submittedName>
        <fullName evidence="7">4-aminobutyrate--2-oxoglutarate transaminase</fullName>
        <ecNumber evidence="7">2.6.1.19</ecNumber>
    </submittedName>
</protein>
<dbReference type="InterPro" id="IPR004632">
    <property type="entry name" value="4NH2But_aminotransferase_bac"/>
</dbReference>
<accession>A0ABS1X0C1</accession>
<dbReference type="GO" id="GO:0034386">
    <property type="term" value="F:4-aminobutyrate:2-oxoglutarate transaminase activity"/>
    <property type="evidence" value="ECO:0007669"/>
    <property type="project" value="UniProtKB-EC"/>
</dbReference>
<dbReference type="InterPro" id="IPR015421">
    <property type="entry name" value="PyrdxlP-dep_Trfase_major"/>
</dbReference>
<dbReference type="PIRSF" id="PIRSF000521">
    <property type="entry name" value="Transaminase_4ab_Lys_Orn"/>
    <property type="match status" value="1"/>
</dbReference>
<sequence length="435" mass="45688">MLSAANITNASLNGRRSIAVSGGVVSATGIFAARAANAEVWDVEGKRYIDFASGIGVVATGHRHPRVMEAVYAQLECFTHTAFQVMAYQPYIELAERLNSIAPFSAAAQTLLLTTGAEAVENAVKIARMATGRSAVIAFSGAFHGRTSLTLAMTGKMAPYKRGMGSAGREVFRIPFPLEHRGVAVDASIDALHALFYSDVAPDQVAAIIIEPVQGEGGFQVAPRKLLRHLRHVCDAHGILLIADEIQSGFGRTGRMFAIEHSGVEPDLITLAKSLAGGFPLAAVLGRADIMESASPGSLGGTYGGSPIGCAAALAVMDVIEDENLLERAEVIGARVRSRLTEIARRNDVLTMANLRGLGAMIGFDLVSSSDQRIPNGAAAKEVASRALANGLIVLTCGTHGETVRILVPLTISDALLDEGLSILERALIRPEASA</sequence>
<dbReference type="PANTHER" id="PTHR11986:SF58">
    <property type="entry name" value="LEUCINE_METHIONINE RACEMASE"/>
    <property type="match status" value="1"/>
</dbReference>
<dbReference type="InterPro" id="IPR050103">
    <property type="entry name" value="Class-III_PLP-dep_AT"/>
</dbReference>
<dbReference type="InterPro" id="IPR049704">
    <property type="entry name" value="Aminotrans_3_PPA_site"/>
</dbReference>
<comment type="caution">
    <text evidence="7">The sequence shown here is derived from an EMBL/GenBank/DDBJ whole genome shotgun (WGS) entry which is preliminary data.</text>
</comment>
<dbReference type="NCBIfam" id="TIGR00700">
    <property type="entry name" value="GABAtrnsam"/>
    <property type="match status" value="1"/>
</dbReference>
<dbReference type="InterPro" id="IPR015422">
    <property type="entry name" value="PyrdxlP-dep_Trfase_small"/>
</dbReference>
<evidence type="ECO:0000256" key="3">
    <source>
        <dbReference type="ARBA" id="ARBA00022576"/>
    </source>
</evidence>
<dbReference type="EC" id="2.6.1.19" evidence="7"/>
<keyword evidence="5 6" id="KW-0663">Pyridoxal phosphate</keyword>
<keyword evidence="3 7" id="KW-0032">Aminotransferase</keyword>
<dbReference type="InterPro" id="IPR015424">
    <property type="entry name" value="PyrdxlP-dep_Trfase"/>
</dbReference>
<evidence type="ECO:0000256" key="2">
    <source>
        <dbReference type="ARBA" id="ARBA00008954"/>
    </source>
</evidence>
<proteinExistence type="inferred from homology"/>
<gene>
    <name evidence="7" type="primary">gabT</name>
    <name evidence="7" type="ORF">JM946_18345</name>
</gene>
<comment type="cofactor">
    <cofactor evidence="1">
        <name>pyridoxal 5'-phosphate</name>
        <dbReference type="ChEBI" id="CHEBI:597326"/>
    </cofactor>
</comment>
<dbReference type="InterPro" id="IPR005814">
    <property type="entry name" value="Aminotrans_3"/>
</dbReference>
<comment type="similarity">
    <text evidence="2 6">Belongs to the class-III pyridoxal-phosphate-dependent aminotransferase family.</text>
</comment>
<dbReference type="EMBL" id="JAEVLS010000004">
    <property type="protein sequence ID" value="MBM0106696.1"/>
    <property type="molecule type" value="Genomic_DNA"/>
</dbReference>
<dbReference type="SUPFAM" id="SSF53383">
    <property type="entry name" value="PLP-dependent transferases"/>
    <property type="match status" value="1"/>
</dbReference>